<organism evidence="1 2">
    <name type="scientific">Ixodes persulcatus</name>
    <name type="common">Taiga tick</name>
    <dbReference type="NCBI Taxonomy" id="34615"/>
    <lineage>
        <taxon>Eukaryota</taxon>
        <taxon>Metazoa</taxon>
        <taxon>Ecdysozoa</taxon>
        <taxon>Arthropoda</taxon>
        <taxon>Chelicerata</taxon>
        <taxon>Arachnida</taxon>
        <taxon>Acari</taxon>
        <taxon>Parasitiformes</taxon>
        <taxon>Ixodida</taxon>
        <taxon>Ixodoidea</taxon>
        <taxon>Ixodidae</taxon>
        <taxon>Ixodinae</taxon>
        <taxon>Ixodes</taxon>
    </lineage>
</organism>
<protein>
    <submittedName>
        <fullName evidence="1">Uncharacterized protein</fullName>
    </submittedName>
</protein>
<evidence type="ECO:0000313" key="1">
    <source>
        <dbReference type="EMBL" id="KAG0424572.1"/>
    </source>
</evidence>
<comment type="caution">
    <text evidence="1">The sequence shown here is derived from an EMBL/GenBank/DDBJ whole genome shotgun (WGS) entry which is preliminary data.</text>
</comment>
<dbReference type="EMBL" id="JABSTQ010009957">
    <property type="protein sequence ID" value="KAG0424572.1"/>
    <property type="molecule type" value="Genomic_DNA"/>
</dbReference>
<dbReference type="Proteomes" id="UP000805193">
    <property type="component" value="Unassembled WGS sequence"/>
</dbReference>
<evidence type="ECO:0000313" key="2">
    <source>
        <dbReference type="Proteomes" id="UP000805193"/>
    </source>
</evidence>
<accession>A0AC60PU31</accession>
<keyword evidence="2" id="KW-1185">Reference proteome</keyword>
<gene>
    <name evidence="1" type="ORF">HPB47_028211</name>
</gene>
<reference evidence="1 2" key="1">
    <citation type="journal article" date="2020" name="Cell">
        <title>Large-Scale Comparative Analyses of Tick Genomes Elucidate Their Genetic Diversity and Vector Capacities.</title>
        <authorList>
            <consortium name="Tick Genome and Microbiome Consortium (TIGMIC)"/>
            <person name="Jia N."/>
            <person name="Wang J."/>
            <person name="Shi W."/>
            <person name="Du L."/>
            <person name="Sun Y."/>
            <person name="Zhan W."/>
            <person name="Jiang J.F."/>
            <person name="Wang Q."/>
            <person name="Zhang B."/>
            <person name="Ji P."/>
            <person name="Bell-Sakyi L."/>
            <person name="Cui X.M."/>
            <person name="Yuan T.T."/>
            <person name="Jiang B.G."/>
            <person name="Yang W.F."/>
            <person name="Lam T.T."/>
            <person name="Chang Q.C."/>
            <person name="Ding S.J."/>
            <person name="Wang X.J."/>
            <person name="Zhu J.G."/>
            <person name="Ruan X.D."/>
            <person name="Zhao L."/>
            <person name="Wei J.T."/>
            <person name="Ye R.Z."/>
            <person name="Que T.C."/>
            <person name="Du C.H."/>
            <person name="Zhou Y.H."/>
            <person name="Cheng J.X."/>
            <person name="Dai P.F."/>
            <person name="Guo W.B."/>
            <person name="Han X.H."/>
            <person name="Huang E.J."/>
            <person name="Li L.F."/>
            <person name="Wei W."/>
            <person name="Gao Y.C."/>
            <person name="Liu J.Z."/>
            <person name="Shao H.Z."/>
            <person name="Wang X."/>
            <person name="Wang C.C."/>
            <person name="Yang T.C."/>
            <person name="Huo Q.B."/>
            <person name="Li W."/>
            <person name="Chen H.Y."/>
            <person name="Chen S.E."/>
            <person name="Zhou L.G."/>
            <person name="Ni X.B."/>
            <person name="Tian J.H."/>
            <person name="Sheng Y."/>
            <person name="Liu T."/>
            <person name="Pan Y.S."/>
            <person name="Xia L.Y."/>
            <person name="Li J."/>
            <person name="Zhao F."/>
            <person name="Cao W.C."/>
        </authorList>
    </citation>
    <scope>NUCLEOTIDE SEQUENCE [LARGE SCALE GENOMIC DNA]</scope>
    <source>
        <strain evidence="1">Iper-2018</strain>
    </source>
</reference>
<proteinExistence type="predicted"/>
<sequence length="234" mass="25390">ITEQHPQNYMVSTRSVLRLLHTLIKATGAKRFLDIGVFTGCSSLAAALALPDDGRVVGLDVCMEFAKIGMPFWKEAAVDHKIDVRFAPASESLDSMIKNGETFDMIFIDADKQGYLDYFKKSMKVLKKNGIVAIDNQQRLDFTRDARDPQVRFCSLSYLAEVEQFRVAVKEPCCASARSSDVTRRTAGAPEPPPPAGSAATARASPVCAFQRSDVIAAADALAPPHAHLCASVA</sequence>
<feature type="non-terminal residue" evidence="1">
    <location>
        <position position="1"/>
    </location>
</feature>
<name>A0AC60PU31_IXOPE</name>